<protein>
    <submittedName>
        <fullName evidence="1">Uncharacterized protein</fullName>
    </submittedName>
</protein>
<evidence type="ECO:0000313" key="1">
    <source>
        <dbReference type="EMBL" id="CAB4156635.1"/>
    </source>
</evidence>
<reference evidence="1" key="1">
    <citation type="submission" date="2020-04" db="EMBL/GenBank/DDBJ databases">
        <authorList>
            <person name="Chiriac C."/>
            <person name="Salcher M."/>
            <person name="Ghai R."/>
            <person name="Kavagutti S V."/>
        </authorList>
    </citation>
    <scope>NUCLEOTIDE SEQUENCE</scope>
</reference>
<dbReference type="EMBL" id="LR796639">
    <property type="protein sequence ID" value="CAB4156635.1"/>
    <property type="molecule type" value="Genomic_DNA"/>
</dbReference>
<accession>A0A6J5NHC0</accession>
<proteinExistence type="predicted"/>
<name>A0A6J5NHC0_9CAUD</name>
<gene>
    <name evidence="1" type="ORF">UFOVP658_89</name>
</gene>
<organism evidence="1">
    <name type="scientific">uncultured Caudovirales phage</name>
    <dbReference type="NCBI Taxonomy" id="2100421"/>
    <lineage>
        <taxon>Viruses</taxon>
        <taxon>Duplodnaviria</taxon>
        <taxon>Heunggongvirae</taxon>
        <taxon>Uroviricota</taxon>
        <taxon>Caudoviricetes</taxon>
        <taxon>Peduoviridae</taxon>
        <taxon>Maltschvirus</taxon>
        <taxon>Maltschvirus maltsch</taxon>
    </lineage>
</organism>
<sequence length="50" mass="6006">MEDNKKNLDKQKPIRINLDEEQGNADWIKAMTELRQNRNSPNRNPNRKKD</sequence>